<dbReference type="OrthoDB" id="434061at2759"/>
<evidence type="ECO:0000313" key="4">
    <source>
        <dbReference type="Proteomes" id="UP000007800"/>
    </source>
</evidence>
<dbReference type="PROSITE" id="PS50994">
    <property type="entry name" value="INTEGRASE"/>
    <property type="match status" value="1"/>
</dbReference>
<dbReference type="OMA" id="QRYATES"/>
<dbReference type="SUPFAM" id="SSF53098">
    <property type="entry name" value="Ribonuclease H-like"/>
    <property type="match status" value="1"/>
</dbReference>
<evidence type="ECO:0000313" key="3">
    <source>
        <dbReference type="EMBL" id="EER03067.1"/>
    </source>
</evidence>
<dbReference type="EMBL" id="GG682469">
    <property type="protein sequence ID" value="EER03067.1"/>
    <property type="molecule type" value="Genomic_DNA"/>
</dbReference>
<sequence length="628" mass="70251">MFKLVRLTIGSCIPCLKARATRQHNYLVTQVQTLLTEALWQLVGIDIAGPYDRRPTTASVTPTSIDEADKDHYILLVHDYVSGFTVGRPMRNCKAETVANTLDSVFLEHGSPAVLLTDHDRTILSSKAVKLILARHGTRHYVLPSYSYYLGFWERAHKDFVEVTRALQAGRPITGPDARTSVMENAYIADYLVAVRAYNHTPRLWANATPFELHYGYTGRLPGQHPELDDSIDWDTLNLRYSTTDIVDFVHKNVPLLTEAREKMKTTLGEYLELWRIKQQHHLQRYATESPNDYEPKLFDLIFTAKKTDSSIGNHLRSCWSGPYTIVQLQGSSMVKAIHGILLEGIGGVEADEDRTTAKIPRIYGASESYSLKNVVHASALQSVIINYYHQSQRAYIDSDGTLRTMRLTTPSQPDDAMRVARARDQTALRHMRTTSTSPLQEGDASDGQPTTPDVSTPCVDEGLSGVENDDYEDSSRSSRTSWLTPPTHTATRGDSVVLSEPPETNYDEVSIDRLRNHCGISGRPLFGKFMNTIPTVQSVVISTTAPHIGLARVIDDSIGGDYIKLQALSMVEKDGIITTPEIEEIDPFNVDYHSVVYVRPTASTWTRTRGKQLRELLTDIASFLPLA</sequence>
<proteinExistence type="predicted"/>
<dbReference type="GO" id="GO:0015074">
    <property type="term" value="P:DNA integration"/>
    <property type="evidence" value="ECO:0007669"/>
    <property type="project" value="InterPro"/>
</dbReference>
<organism evidence="4">
    <name type="scientific">Perkinsus marinus (strain ATCC 50983 / TXsc)</name>
    <dbReference type="NCBI Taxonomy" id="423536"/>
    <lineage>
        <taxon>Eukaryota</taxon>
        <taxon>Sar</taxon>
        <taxon>Alveolata</taxon>
        <taxon>Perkinsozoa</taxon>
        <taxon>Perkinsea</taxon>
        <taxon>Perkinsida</taxon>
        <taxon>Perkinsidae</taxon>
        <taxon>Perkinsus</taxon>
    </lineage>
</organism>
<accession>C5LJQ0</accession>
<gene>
    <name evidence="3" type="ORF">Pmar_PMAR001812</name>
</gene>
<dbReference type="InterPro" id="IPR036397">
    <property type="entry name" value="RNaseH_sf"/>
</dbReference>
<dbReference type="PANTHER" id="PTHR37984">
    <property type="entry name" value="PROTEIN CBG26694"/>
    <property type="match status" value="1"/>
</dbReference>
<evidence type="ECO:0000256" key="1">
    <source>
        <dbReference type="SAM" id="MobiDB-lite"/>
    </source>
</evidence>
<dbReference type="InterPro" id="IPR012337">
    <property type="entry name" value="RNaseH-like_sf"/>
</dbReference>
<keyword evidence="4" id="KW-1185">Reference proteome</keyword>
<dbReference type="GeneID" id="9051733"/>
<dbReference type="Gene3D" id="3.30.420.10">
    <property type="entry name" value="Ribonuclease H-like superfamily/Ribonuclease H"/>
    <property type="match status" value="1"/>
</dbReference>
<dbReference type="RefSeq" id="XP_002771251.1">
    <property type="nucleotide sequence ID" value="XM_002771205.1"/>
</dbReference>
<evidence type="ECO:0000259" key="2">
    <source>
        <dbReference type="PROSITE" id="PS50994"/>
    </source>
</evidence>
<feature type="compositionally biased region" description="Polar residues" evidence="1">
    <location>
        <begin position="478"/>
        <end position="493"/>
    </location>
</feature>
<name>C5LJQ0_PERM5</name>
<dbReference type="GO" id="GO:0003676">
    <property type="term" value="F:nucleic acid binding"/>
    <property type="evidence" value="ECO:0007669"/>
    <property type="project" value="InterPro"/>
</dbReference>
<dbReference type="PANTHER" id="PTHR37984:SF5">
    <property type="entry name" value="PROTEIN NYNRIN-LIKE"/>
    <property type="match status" value="1"/>
</dbReference>
<dbReference type="InParanoid" id="C5LJQ0"/>
<reference evidence="3 4" key="1">
    <citation type="submission" date="2008-07" db="EMBL/GenBank/DDBJ databases">
        <authorList>
            <person name="El-Sayed N."/>
            <person name="Caler E."/>
            <person name="Inman J."/>
            <person name="Amedeo P."/>
            <person name="Hass B."/>
            <person name="Wortman J."/>
        </authorList>
    </citation>
    <scope>NUCLEOTIDE SEQUENCE [LARGE SCALE GENOMIC DNA]</scope>
    <source>
        <strain evidence="4">ATCC 50983 / TXsc</strain>
    </source>
</reference>
<protein>
    <recommendedName>
        <fullName evidence="2">Integrase catalytic domain-containing protein</fullName>
    </recommendedName>
</protein>
<dbReference type="InterPro" id="IPR050951">
    <property type="entry name" value="Retrovirus_Pol_polyprotein"/>
</dbReference>
<feature type="region of interest" description="Disordered" evidence="1">
    <location>
        <begin position="432"/>
        <end position="502"/>
    </location>
</feature>
<feature type="domain" description="Integrase catalytic" evidence="2">
    <location>
        <begin position="46"/>
        <end position="218"/>
    </location>
</feature>
<dbReference type="Proteomes" id="UP000007800">
    <property type="component" value="Unassembled WGS sequence"/>
</dbReference>
<dbReference type="AlphaFoldDB" id="C5LJQ0"/>
<dbReference type="InterPro" id="IPR001584">
    <property type="entry name" value="Integrase_cat-core"/>
</dbReference>